<gene>
    <name evidence="1" type="ORF">AAHA92_03188</name>
</gene>
<evidence type="ECO:0000313" key="1">
    <source>
        <dbReference type="EMBL" id="KAL1567739.1"/>
    </source>
</evidence>
<dbReference type="AlphaFoldDB" id="A0ABD1IG92"/>
<protein>
    <submittedName>
        <fullName evidence="1">Uncharacterized protein</fullName>
    </submittedName>
</protein>
<organism evidence="1 2">
    <name type="scientific">Salvia divinorum</name>
    <name type="common">Maria pastora</name>
    <name type="synonym">Diviner's sage</name>
    <dbReference type="NCBI Taxonomy" id="28513"/>
    <lineage>
        <taxon>Eukaryota</taxon>
        <taxon>Viridiplantae</taxon>
        <taxon>Streptophyta</taxon>
        <taxon>Embryophyta</taxon>
        <taxon>Tracheophyta</taxon>
        <taxon>Spermatophyta</taxon>
        <taxon>Magnoliopsida</taxon>
        <taxon>eudicotyledons</taxon>
        <taxon>Gunneridae</taxon>
        <taxon>Pentapetalae</taxon>
        <taxon>asterids</taxon>
        <taxon>lamiids</taxon>
        <taxon>Lamiales</taxon>
        <taxon>Lamiaceae</taxon>
        <taxon>Nepetoideae</taxon>
        <taxon>Mentheae</taxon>
        <taxon>Salviinae</taxon>
        <taxon>Salvia</taxon>
        <taxon>Salvia subgen. Calosphace</taxon>
    </lineage>
</organism>
<comment type="caution">
    <text evidence="1">The sequence shown here is derived from an EMBL/GenBank/DDBJ whole genome shotgun (WGS) entry which is preliminary data.</text>
</comment>
<name>A0ABD1IG92_SALDI</name>
<keyword evidence="2" id="KW-1185">Reference proteome</keyword>
<dbReference type="Proteomes" id="UP001567538">
    <property type="component" value="Unassembled WGS sequence"/>
</dbReference>
<sequence length="129" mass="14634">MNLGLLASPAKAARKVWASLFFNKVKKEVLPKVEKEDGIDEAKTEHLLRRLHETSSGRPKPVKIFYADYCFILIVFLIPPQLPQVAFGVGEASTFKLYHPSNDTSSYGKSLERWEKNIKKCGITTRIIK</sequence>
<proteinExistence type="predicted"/>
<evidence type="ECO:0000313" key="2">
    <source>
        <dbReference type="Proteomes" id="UP001567538"/>
    </source>
</evidence>
<accession>A0ABD1IG92</accession>
<reference evidence="1 2" key="1">
    <citation type="submission" date="2024-06" db="EMBL/GenBank/DDBJ databases">
        <title>A chromosome level genome sequence of Diviner's sage (Salvia divinorum).</title>
        <authorList>
            <person name="Ford S.A."/>
            <person name="Ro D.-K."/>
            <person name="Ness R.W."/>
            <person name="Phillips M.A."/>
        </authorList>
    </citation>
    <scope>NUCLEOTIDE SEQUENCE [LARGE SCALE GENOMIC DNA]</scope>
    <source>
        <strain evidence="1">SAF-2024a</strain>
        <tissue evidence="1">Leaf</tissue>
    </source>
</reference>
<dbReference type="EMBL" id="JBEAFC010000002">
    <property type="protein sequence ID" value="KAL1567739.1"/>
    <property type="molecule type" value="Genomic_DNA"/>
</dbReference>